<comment type="caution">
    <text evidence="1">The sequence shown here is derived from an EMBL/GenBank/DDBJ whole genome shotgun (WGS) entry which is preliminary data.</text>
</comment>
<organism evidence="1 2">
    <name type="scientific">Candidula unifasciata</name>
    <dbReference type="NCBI Taxonomy" id="100452"/>
    <lineage>
        <taxon>Eukaryota</taxon>
        <taxon>Metazoa</taxon>
        <taxon>Spiralia</taxon>
        <taxon>Lophotrochozoa</taxon>
        <taxon>Mollusca</taxon>
        <taxon>Gastropoda</taxon>
        <taxon>Heterobranchia</taxon>
        <taxon>Euthyneura</taxon>
        <taxon>Panpulmonata</taxon>
        <taxon>Eupulmonata</taxon>
        <taxon>Stylommatophora</taxon>
        <taxon>Helicina</taxon>
        <taxon>Helicoidea</taxon>
        <taxon>Geomitridae</taxon>
        <taxon>Candidula</taxon>
    </lineage>
</organism>
<proteinExistence type="predicted"/>
<dbReference type="GO" id="GO:0005739">
    <property type="term" value="C:mitochondrion"/>
    <property type="evidence" value="ECO:0007669"/>
    <property type="project" value="TreeGrafter"/>
</dbReference>
<dbReference type="InterPro" id="IPR009622">
    <property type="entry name" value="NDUFAF4"/>
</dbReference>
<sequence length="220" mass="25100">MGQIGSALAKPFRNFNAVHRASKVLERRQKVAEAPPLYPSVAEKVSRFRNEHPEFLEAQKHRDEKLHEHLKNIHVESSQTVQQLTSTKALPLNRTTPAETDMGAMEAQTHVEGRASLKTVLSFLEQHRSSPNEFTASRIAREHGLEEKDVENVLRYIKVLNLFIPNEMYEKNKKMAKLVAEQMKQASPFASFTMPKKLQDGMLKKIEDKKSESDLSPTKI</sequence>
<dbReference type="EMBL" id="CAJHNH020000626">
    <property type="protein sequence ID" value="CAG5118900.1"/>
    <property type="molecule type" value="Genomic_DNA"/>
</dbReference>
<evidence type="ECO:0000313" key="2">
    <source>
        <dbReference type="Proteomes" id="UP000678393"/>
    </source>
</evidence>
<dbReference type="OrthoDB" id="2434756at2759"/>
<dbReference type="PANTHER" id="PTHR13338">
    <property type="entry name" value="UPF0240 PROTEIN"/>
    <property type="match status" value="1"/>
</dbReference>
<gene>
    <name evidence="1" type="ORF">CUNI_LOCUS4458</name>
</gene>
<evidence type="ECO:0000313" key="1">
    <source>
        <dbReference type="EMBL" id="CAG5118900.1"/>
    </source>
</evidence>
<dbReference type="GO" id="GO:0032981">
    <property type="term" value="P:mitochondrial respiratory chain complex I assembly"/>
    <property type="evidence" value="ECO:0007669"/>
    <property type="project" value="InterPro"/>
</dbReference>
<dbReference type="Pfam" id="PF06784">
    <property type="entry name" value="UPF0240"/>
    <property type="match status" value="1"/>
</dbReference>
<dbReference type="PANTHER" id="PTHR13338:SF4">
    <property type="entry name" value="NADH DEHYDROGENASE [UBIQUINONE] 1 ALPHA SUBCOMPLEX ASSEMBLY FACTOR 4"/>
    <property type="match status" value="1"/>
</dbReference>
<dbReference type="AlphaFoldDB" id="A0A8S3YUN6"/>
<keyword evidence="2" id="KW-1185">Reference proteome</keyword>
<accession>A0A8S3YUN6</accession>
<dbReference type="Proteomes" id="UP000678393">
    <property type="component" value="Unassembled WGS sequence"/>
</dbReference>
<reference evidence="1" key="1">
    <citation type="submission" date="2021-04" db="EMBL/GenBank/DDBJ databases">
        <authorList>
            <consortium name="Molecular Ecology Group"/>
        </authorList>
    </citation>
    <scope>NUCLEOTIDE SEQUENCE</scope>
</reference>
<evidence type="ECO:0008006" key="3">
    <source>
        <dbReference type="Google" id="ProtNLM"/>
    </source>
</evidence>
<name>A0A8S3YUN6_9EUPU</name>
<protein>
    <recommendedName>
        <fullName evidence="3">NADH dehydrogenase [ubiquinone] 1 alpha subcomplex assembly factor 4</fullName>
    </recommendedName>
</protein>